<dbReference type="Proteomes" id="UP000273977">
    <property type="component" value="Unassembled WGS sequence"/>
</dbReference>
<gene>
    <name evidence="6" type="ORF">EF384_04840</name>
</gene>
<keyword evidence="4 5" id="KW-0472">Membrane</keyword>
<evidence type="ECO:0000256" key="1">
    <source>
        <dbReference type="ARBA" id="ARBA00004141"/>
    </source>
</evidence>
<name>A0A3N4H608_9LACT</name>
<evidence type="ECO:0000256" key="3">
    <source>
        <dbReference type="ARBA" id="ARBA00022989"/>
    </source>
</evidence>
<evidence type="ECO:0000256" key="4">
    <source>
        <dbReference type="ARBA" id="ARBA00023136"/>
    </source>
</evidence>
<organism evidence="6 7">
    <name type="scientific">Aerococcus agrisoli</name>
    <dbReference type="NCBI Taxonomy" id="2487350"/>
    <lineage>
        <taxon>Bacteria</taxon>
        <taxon>Bacillati</taxon>
        <taxon>Bacillota</taxon>
        <taxon>Bacilli</taxon>
        <taxon>Lactobacillales</taxon>
        <taxon>Aerococcaceae</taxon>
        <taxon>Aerococcus</taxon>
    </lineage>
</organism>
<feature type="transmembrane region" description="Helical" evidence="5">
    <location>
        <begin position="383"/>
        <end position="401"/>
    </location>
</feature>
<keyword evidence="7" id="KW-1185">Reference proteome</keyword>
<keyword evidence="3 5" id="KW-1133">Transmembrane helix</keyword>
<reference evidence="6 7" key="1">
    <citation type="submission" date="2018-11" db="EMBL/GenBank/DDBJ databases">
        <title>Aerococcus sp. SJQ22, whole genome shotgun sequence.</title>
        <authorList>
            <person name="Sun L."/>
            <person name="Gao X."/>
            <person name="Chen W."/>
            <person name="Huang K."/>
        </authorList>
    </citation>
    <scope>NUCLEOTIDE SEQUENCE [LARGE SCALE GENOMIC DNA]</scope>
    <source>
        <strain evidence="6 7">SJQ22</strain>
    </source>
</reference>
<accession>A0A3N4H608</accession>
<dbReference type="InterPro" id="IPR001046">
    <property type="entry name" value="NRAMP_fam"/>
</dbReference>
<keyword evidence="2 5" id="KW-0812">Transmembrane</keyword>
<evidence type="ECO:0000313" key="6">
    <source>
        <dbReference type="EMBL" id="RPA60584.1"/>
    </source>
</evidence>
<feature type="transmembrane region" description="Helical" evidence="5">
    <location>
        <begin position="91"/>
        <end position="108"/>
    </location>
</feature>
<feature type="transmembrane region" description="Helical" evidence="5">
    <location>
        <begin position="240"/>
        <end position="259"/>
    </location>
</feature>
<evidence type="ECO:0000256" key="5">
    <source>
        <dbReference type="SAM" id="Phobius"/>
    </source>
</evidence>
<feature type="transmembrane region" description="Helical" evidence="5">
    <location>
        <begin position="317"/>
        <end position="334"/>
    </location>
</feature>
<feature type="transmembrane region" description="Helical" evidence="5">
    <location>
        <begin position="20"/>
        <end position="37"/>
    </location>
</feature>
<feature type="transmembrane region" description="Helical" evidence="5">
    <location>
        <begin position="153"/>
        <end position="170"/>
    </location>
</feature>
<comment type="subcellular location">
    <subcellularLocation>
        <location evidence="1">Membrane</location>
        <topology evidence="1">Multi-pass membrane protein</topology>
    </subcellularLocation>
</comment>
<dbReference type="OrthoDB" id="141480at2"/>
<feature type="transmembrane region" description="Helical" evidence="5">
    <location>
        <begin position="279"/>
        <end position="305"/>
    </location>
</feature>
<dbReference type="GO" id="GO:0034755">
    <property type="term" value="P:iron ion transmembrane transport"/>
    <property type="evidence" value="ECO:0007669"/>
    <property type="project" value="TreeGrafter"/>
</dbReference>
<evidence type="ECO:0000256" key="2">
    <source>
        <dbReference type="ARBA" id="ARBA00022692"/>
    </source>
</evidence>
<feature type="transmembrane region" description="Helical" evidence="5">
    <location>
        <begin position="340"/>
        <end position="362"/>
    </location>
</feature>
<feature type="transmembrane region" description="Helical" evidence="5">
    <location>
        <begin position="120"/>
        <end position="141"/>
    </location>
</feature>
<evidence type="ECO:0000313" key="7">
    <source>
        <dbReference type="Proteomes" id="UP000273977"/>
    </source>
</evidence>
<dbReference type="AlphaFoldDB" id="A0A3N4H608"/>
<dbReference type="EMBL" id="RKMG01000012">
    <property type="protein sequence ID" value="RPA60584.1"/>
    <property type="molecule type" value="Genomic_DNA"/>
</dbReference>
<proteinExistence type="predicted"/>
<protein>
    <submittedName>
        <fullName evidence="6">Divalent metal cation transporter</fullName>
    </submittedName>
</protein>
<dbReference type="PANTHER" id="PTHR11706">
    <property type="entry name" value="SOLUTE CARRIER PROTEIN FAMILY 11 MEMBER"/>
    <property type="match status" value="1"/>
</dbReference>
<dbReference type="GO" id="GO:0005886">
    <property type="term" value="C:plasma membrane"/>
    <property type="evidence" value="ECO:0007669"/>
    <property type="project" value="TreeGrafter"/>
</dbReference>
<feature type="transmembrane region" description="Helical" evidence="5">
    <location>
        <begin position="190"/>
        <end position="208"/>
    </location>
</feature>
<dbReference type="GO" id="GO:0015086">
    <property type="term" value="F:cadmium ion transmembrane transporter activity"/>
    <property type="evidence" value="ECO:0007669"/>
    <property type="project" value="TreeGrafter"/>
</dbReference>
<feature type="transmembrane region" description="Helical" evidence="5">
    <location>
        <begin position="49"/>
        <end position="70"/>
    </location>
</feature>
<comment type="caution">
    <text evidence="6">The sequence shown here is derived from an EMBL/GenBank/DDBJ whole genome shotgun (WGS) entry which is preliminary data.</text>
</comment>
<dbReference type="Pfam" id="PF01566">
    <property type="entry name" value="Nramp"/>
    <property type="match status" value="1"/>
</dbReference>
<sequence>MSKQINDTTQTIKKSDRRALIGAAFIMGTSAIGPGFLTQTATFTEQLGANFGFVILVATIICLIVQLNVWRVISVSGLRGQDIANKVKPGLGNFIAILIVLGGIAFNTGNIGGAALGLNVLFGIDTKISSLIGTLLVLAFFFRKDIANMLDKLSTLVAGVMIILMAYVVFRSQPPVLDAILSTFVPTKFDVSAILTIVGGTVGGYITFSGGHRLLDAHVTGTNAVNQVDHSASSGIGVSTVMRILLFLASLGVVSQGVHLDPNNPAATVFQSSVGQFGYIAFGILMFTSGLNAITGCSYTSISFIKTLIPWVNKNERWSIIILVLIAELIFLLVGQPAQVLVIVGALNGMILPLTLGSMLIASRRINIVGDYKHSKLLTISGWIVVVLTAFMAVRTFITLFV</sequence>
<dbReference type="PANTHER" id="PTHR11706:SF2">
    <property type="entry name" value="TRANSPORTER PROTEIN"/>
    <property type="match status" value="1"/>
</dbReference>
<dbReference type="RefSeq" id="WP_123779857.1">
    <property type="nucleotide sequence ID" value="NZ_RKMG01000012.1"/>
</dbReference>
<dbReference type="GO" id="GO:0005384">
    <property type="term" value="F:manganese ion transmembrane transporter activity"/>
    <property type="evidence" value="ECO:0007669"/>
    <property type="project" value="TreeGrafter"/>
</dbReference>